<feature type="transmembrane region" description="Helical" evidence="5">
    <location>
        <begin position="89"/>
        <end position="110"/>
    </location>
</feature>
<keyword evidence="3 5" id="KW-1133">Transmembrane helix</keyword>
<feature type="transmembrane region" description="Helical" evidence="5">
    <location>
        <begin position="175"/>
        <end position="194"/>
    </location>
</feature>
<dbReference type="FunCoup" id="G8Y6N1">
    <property type="interactions" value="476"/>
</dbReference>
<feature type="transmembrane region" description="Helical" evidence="5">
    <location>
        <begin position="381"/>
        <end position="404"/>
    </location>
</feature>
<keyword evidence="2 5" id="KW-0812">Transmembrane</keyword>
<keyword evidence="8" id="KW-1185">Reference proteome</keyword>
<dbReference type="GO" id="GO:0016020">
    <property type="term" value="C:membrane"/>
    <property type="evidence" value="ECO:0007669"/>
    <property type="project" value="UniProtKB-SubCell"/>
</dbReference>
<dbReference type="InterPro" id="IPR002293">
    <property type="entry name" value="AA/rel_permease1"/>
</dbReference>
<evidence type="ECO:0000256" key="4">
    <source>
        <dbReference type="ARBA" id="ARBA00023136"/>
    </source>
</evidence>
<proteinExistence type="predicted"/>
<feature type="transmembrane region" description="Helical" evidence="5">
    <location>
        <begin position="206"/>
        <end position="225"/>
    </location>
</feature>
<feature type="transmembrane region" description="Helical" evidence="5">
    <location>
        <begin position="446"/>
        <end position="465"/>
    </location>
</feature>
<keyword evidence="4 5" id="KW-0472">Membrane</keyword>
<dbReference type="InParanoid" id="G8Y6N1"/>
<feature type="transmembrane region" description="Helical" evidence="5">
    <location>
        <begin position="290"/>
        <end position="312"/>
    </location>
</feature>
<dbReference type="EMBL" id="FO082048">
    <property type="protein sequence ID" value="CCE84261.1"/>
    <property type="molecule type" value="Genomic_DNA"/>
</dbReference>
<sequence length="539" mass="60264">MGDSKDQNTTVSSVPIQGHDIAEEDVEGLLTARPKNETDFSYLTQLDDIPQGRHLGLYSTIVLFVSRMLGSGIFATSSKIYENSSGSPFLFLLAWLLAALVAFSGLYIFLELGSLVPRSGGSKVFLEYIYTKPYMLAGYVFSAYSVLFGFSISNALVFGEYVLHSLGVQPSETKIRVVGLGLVYFVSAVHGYSVHHGIKVQNFLGALKLFLLLVIAVTSVYSTFFPQSFTHIEPQLTWGNFFKSSTKFSFAKFTSAILEASFSFSGWGSVHTVTNEVINPERTLRIAGPLSLTMVFVAYFLMNIAYLVVIPASEFVDSGKLVGSILFEKVFGERIGRYILSTSIALSSGGNVFVVIYTISRLSQEVFREGHFPYSRFMASNWPFGSPLPTILLSAFITTLIVFLPKADVYNYIISLEGYMTQIFLLFTALGIFILRKREPEIRAPIRASIIGTFFVILMSVYLIISPFVSKSNPNPVGLESWPSYSVISVLTLSFLTLCWALKFYFFPWIYSYRLVREDVILEDGLTMKEWQKIPSYRI</sequence>
<dbReference type="PIRSF" id="PIRSF006060">
    <property type="entry name" value="AA_transporter"/>
    <property type="match status" value="1"/>
</dbReference>
<dbReference type="AlphaFoldDB" id="G8Y6N1"/>
<evidence type="ECO:0000256" key="5">
    <source>
        <dbReference type="SAM" id="Phobius"/>
    </source>
</evidence>
<feature type="transmembrane region" description="Helical" evidence="5">
    <location>
        <begin position="55"/>
        <end position="77"/>
    </location>
</feature>
<dbReference type="GO" id="GO:0015179">
    <property type="term" value="F:L-amino acid transmembrane transporter activity"/>
    <property type="evidence" value="ECO:0007669"/>
    <property type="project" value="TreeGrafter"/>
</dbReference>
<evidence type="ECO:0000313" key="6">
    <source>
        <dbReference type="EMBL" id="CCE83230.1"/>
    </source>
</evidence>
<feature type="transmembrane region" description="Helical" evidence="5">
    <location>
        <begin position="338"/>
        <end position="360"/>
    </location>
</feature>
<dbReference type="STRING" id="559304.G8Y6N1"/>
<evidence type="ECO:0000313" key="7">
    <source>
        <dbReference type="EMBL" id="CCE84261.1"/>
    </source>
</evidence>
<feature type="transmembrane region" description="Helical" evidence="5">
    <location>
        <begin position="410"/>
        <end position="434"/>
    </location>
</feature>
<feature type="transmembrane region" description="Helical" evidence="5">
    <location>
        <begin position="136"/>
        <end position="163"/>
    </location>
</feature>
<accession>G8Y6N1</accession>
<gene>
    <name evidence="7" type="primary">Piso0_003802</name>
    <name evidence="6" type="ORF">GNLVRS01_PISO0K02892g</name>
    <name evidence="7" type="ORF">GNLVRS01_PISO0L02893g</name>
</gene>
<dbReference type="Gene3D" id="1.20.1740.10">
    <property type="entry name" value="Amino acid/polyamine transporter I"/>
    <property type="match status" value="1"/>
</dbReference>
<dbReference type="EMBL" id="FO082049">
    <property type="protein sequence ID" value="CCE83230.1"/>
    <property type="molecule type" value="Genomic_DNA"/>
</dbReference>
<dbReference type="Proteomes" id="UP000005222">
    <property type="component" value="Chromosome K"/>
</dbReference>
<dbReference type="InterPro" id="IPR050598">
    <property type="entry name" value="AminoAcid_Transporter"/>
</dbReference>
<comment type="subcellular location">
    <subcellularLocation>
        <location evidence="1">Membrane</location>
        <topology evidence="1">Multi-pass membrane protein</topology>
    </subcellularLocation>
</comment>
<protein>
    <submittedName>
        <fullName evidence="7">Piso0_003802 protein</fullName>
    </submittedName>
</protein>
<dbReference type="Pfam" id="PF13520">
    <property type="entry name" value="AA_permease_2"/>
    <property type="match status" value="1"/>
</dbReference>
<dbReference type="Proteomes" id="UP000005222">
    <property type="component" value="Chromosome L"/>
</dbReference>
<evidence type="ECO:0000313" key="8">
    <source>
        <dbReference type="Proteomes" id="UP000005222"/>
    </source>
</evidence>
<organism evidence="7 8">
    <name type="scientific">Pichia sorbitophila (strain ATCC MYA-4447 / BCRC 22081 / CBS 7064 / NBRC 10061 / NRRL Y-12695)</name>
    <name type="common">Hybrid yeast</name>
    <dbReference type="NCBI Taxonomy" id="559304"/>
    <lineage>
        <taxon>Eukaryota</taxon>
        <taxon>Fungi</taxon>
        <taxon>Dikarya</taxon>
        <taxon>Ascomycota</taxon>
        <taxon>Saccharomycotina</taxon>
        <taxon>Pichiomycetes</taxon>
        <taxon>Debaryomycetaceae</taxon>
        <taxon>Millerozyma</taxon>
    </lineage>
</organism>
<dbReference type="eggNOG" id="KOG1287">
    <property type="taxonomic scope" value="Eukaryota"/>
</dbReference>
<evidence type="ECO:0000256" key="3">
    <source>
        <dbReference type="ARBA" id="ARBA00022989"/>
    </source>
</evidence>
<feature type="transmembrane region" description="Helical" evidence="5">
    <location>
        <begin position="485"/>
        <end position="507"/>
    </location>
</feature>
<reference evidence="7" key="1">
    <citation type="submission" date="2011-10" db="EMBL/GenBank/DDBJ databases">
        <authorList>
            <person name="Genoscope - CEA"/>
        </authorList>
    </citation>
    <scope>NUCLEOTIDE SEQUENCE</scope>
</reference>
<reference evidence="8" key="2">
    <citation type="journal article" date="2012" name="G3 (Bethesda)">
        <title>Pichia sorbitophila, an interspecies yeast hybrid reveals early steps of genome resolution following polyploidization.</title>
        <authorList>
            <person name="Leh Louis V."/>
            <person name="Despons L."/>
            <person name="Friedrich A."/>
            <person name="Martin T."/>
            <person name="Durrens P."/>
            <person name="Casaregola S."/>
            <person name="Neuveglise C."/>
            <person name="Fairhead C."/>
            <person name="Marck C."/>
            <person name="Cruz J.A."/>
            <person name="Straub M.L."/>
            <person name="Kugler V."/>
            <person name="Sacerdot C."/>
            <person name="Uzunov Z."/>
            <person name="Thierry A."/>
            <person name="Weiss S."/>
            <person name="Bleykasten C."/>
            <person name="De Montigny J."/>
            <person name="Jacques N."/>
            <person name="Jung P."/>
            <person name="Lemaire M."/>
            <person name="Mallet S."/>
            <person name="Morel G."/>
            <person name="Richard G.F."/>
            <person name="Sarkar A."/>
            <person name="Savel G."/>
            <person name="Schacherer J."/>
            <person name="Seret M.L."/>
            <person name="Talla E."/>
            <person name="Samson G."/>
            <person name="Jubin C."/>
            <person name="Poulain J."/>
            <person name="Vacherie B."/>
            <person name="Barbe V."/>
            <person name="Pelletier E."/>
            <person name="Sherman D.J."/>
            <person name="Westhof E."/>
            <person name="Weissenbach J."/>
            <person name="Baret P.V."/>
            <person name="Wincker P."/>
            <person name="Gaillardin C."/>
            <person name="Dujon B."/>
            <person name="Souciet J.L."/>
        </authorList>
    </citation>
    <scope>NUCLEOTIDE SEQUENCE [LARGE SCALE GENOMIC DNA]</scope>
    <source>
        <strain evidence="8">ATCC MYA-4447 / BCRC 22081 / CBS 7064 / NBRC 10061 / NRRL Y-12695</strain>
    </source>
</reference>
<dbReference type="PANTHER" id="PTHR11785">
    <property type="entry name" value="AMINO ACID TRANSPORTER"/>
    <property type="match status" value="1"/>
</dbReference>
<name>G8Y6N1_PICSO</name>
<evidence type="ECO:0000256" key="2">
    <source>
        <dbReference type="ARBA" id="ARBA00022692"/>
    </source>
</evidence>
<dbReference type="HOGENOM" id="CLU_013661_4_0_1"/>
<dbReference type="PANTHER" id="PTHR11785:SF382">
    <property type="entry name" value="LOW-AFFINITY METHIONINE PERMEASE"/>
    <property type="match status" value="1"/>
</dbReference>
<dbReference type="OrthoDB" id="5982228at2759"/>
<evidence type="ECO:0000256" key="1">
    <source>
        <dbReference type="ARBA" id="ARBA00004141"/>
    </source>
</evidence>